<evidence type="ECO:0000313" key="1">
    <source>
        <dbReference type="EMBL" id="PJO65041.1"/>
    </source>
</evidence>
<name>A0AAX0U9M0_BURPE</name>
<accession>A0AAX0U9M0</accession>
<comment type="caution">
    <text evidence="1">The sequence shown here is derived from an EMBL/GenBank/DDBJ whole genome shotgun (WGS) entry which is preliminary data.</text>
</comment>
<dbReference type="Proteomes" id="UP000231878">
    <property type="component" value="Unassembled WGS sequence"/>
</dbReference>
<organism evidence="1 2">
    <name type="scientific">Burkholderia pseudomallei</name>
    <name type="common">Pseudomonas pseudomallei</name>
    <dbReference type="NCBI Taxonomy" id="28450"/>
    <lineage>
        <taxon>Bacteria</taxon>
        <taxon>Pseudomonadati</taxon>
        <taxon>Pseudomonadota</taxon>
        <taxon>Betaproteobacteria</taxon>
        <taxon>Burkholderiales</taxon>
        <taxon>Burkholderiaceae</taxon>
        <taxon>Burkholderia</taxon>
        <taxon>pseudomallei group</taxon>
    </lineage>
</organism>
<dbReference type="AlphaFoldDB" id="A0AAX0U9M0"/>
<gene>
    <name evidence="1" type="ORF">CWD88_17795</name>
</gene>
<sequence>MRRRCGAPFAFLSRAHASPPLIWTFPAPLCLFVRATIRREKYAAFKELARQVAFAYRQHPARLEWSAYATVAGPSLGVYIIVPLDSLGAMDDIASLDKVMADVYGDEGAIRLGEFQDCVLDMNTSVLNRIDLGLAPTPPRDAPAEYLYYLNVKVDPAAAGRFLDRAREAAAAMTSGPFALYGTFAGATRVHGFALGERIADLELVGRLQSRIVSGSRADDGERIWAGIHDTLQETETSILRHIGHDARDDKR</sequence>
<protein>
    <submittedName>
        <fullName evidence="1">Uncharacterized protein</fullName>
    </submittedName>
</protein>
<proteinExistence type="predicted"/>
<reference evidence="1 2" key="1">
    <citation type="submission" date="2017-11" db="EMBL/GenBank/DDBJ databases">
        <title>Molecular characterization of Burkholderia pseudomallei and closely related isolates from Vietnam.</title>
        <authorList>
            <person name="Ustinov D.V."/>
            <person name="Antonov A.S."/>
            <person name="Avdusheva E.F."/>
            <person name="Shpak I.M."/>
            <person name="Zakharova I.B."/>
            <person name="Thi L.A."/>
            <person name="Teteryatnikova N."/>
            <person name="Lopasteyskaya Y.A."/>
            <person name="Kuzyutina J.A."/>
            <person name="Ngo T.N."/>
            <person name="Victorov D.V."/>
        </authorList>
    </citation>
    <scope>NUCLEOTIDE SEQUENCE [LARGE SCALE GENOMIC DNA]</scope>
    <source>
        <strain evidence="1 2">V1512</strain>
    </source>
</reference>
<evidence type="ECO:0000313" key="2">
    <source>
        <dbReference type="Proteomes" id="UP000231878"/>
    </source>
</evidence>
<dbReference type="EMBL" id="PHRB01000016">
    <property type="protein sequence ID" value="PJO65041.1"/>
    <property type="molecule type" value="Genomic_DNA"/>
</dbReference>